<dbReference type="GO" id="GO:0016020">
    <property type="term" value="C:membrane"/>
    <property type="evidence" value="ECO:0007669"/>
    <property type="project" value="UniProtKB-SubCell"/>
</dbReference>
<evidence type="ECO:0000256" key="4">
    <source>
        <dbReference type="ARBA" id="ARBA00023136"/>
    </source>
</evidence>
<sequence>MAIQKSEIESGIATAIISAIILAVLLLCGMTAHRNEMDEGILVSFGDALDGFGVQEAVATSVRPVSSPQPTPPEVMPDEKLMTQDDEQSVALDEERKRKKREEEARLAEERRLREEEVARQEEERRLREAEEARIAAERAARADAVKSLAGNAFSKTGEGQGETTGASMQGNPAGHGSAGGNSWSLSGRDMVSRFYKPTYSSNEEGRIVISIRVDEKGNVTSAAIANGTTISDRALREASLEAAKKNKFSSGNGVAIGTITYNFILN</sequence>
<protein>
    <submittedName>
        <fullName evidence="7">TonB family protein</fullName>
    </submittedName>
</protein>
<feature type="compositionally biased region" description="Polar residues" evidence="5">
    <location>
        <begin position="162"/>
        <end position="171"/>
    </location>
</feature>
<reference evidence="7" key="2">
    <citation type="journal article" date="2021" name="PeerJ">
        <title>Extensive microbial diversity within the chicken gut microbiome revealed by metagenomics and culture.</title>
        <authorList>
            <person name="Gilroy R."/>
            <person name="Ravi A."/>
            <person name="Getino M."/>
            <person name="Pursley I."/>
            <person name="Horton D.L."/>
            <person name="Alikhan N.F."/>
            <person name="Baker D."/>
            <person name="Gharbi K."/>
            <person name="Hall N."/>
            <person name="Watson M."/>
            <person name="Adriaenssens E.M."/>
            <person name="Foster-Nyarko E."/>
            <person name="Jarju S."/>
            <person name="Secka A."/>
            <person name="Antonio M."/>
            <person name="Oren A."/>
            <person name="Chaudhuri R.R."/>
            <person name="La Ragione R."/>
            <person name="Hildebrand F."/>
            <person name="Pallen M.J."/>
        </authorList>
    </citation>
    <scope>NUCLEOTIDE SEQUENCE</scope>
    <source>
        <strain evidence="7">3924</strain>
    </source>
</reference>
<dbReference type="SUPFAM" id="SSF74653">
    <property type="entry name" value="TolA/TonB C-terminal domain"/>
    <property type="match status" value="1"/>
</dbReference>
<keyword evidence="4 6" id="KW-0472">Membrane</keyword>
<evidence type="ECO:0000256" key="2">
    <source>
        <dbReference type="ARBA" id="ARBA00022692"/>
    </source>
</evidence>
<reference evidence="7" key="1">
    <citation type="submission" date="2020-10" db="EMBL/GenBank/DDBJ databases">
        <authorList>
            <person name="Gilroy R."/>
        </authorList>
    </citation>
    <scope>NUCLEOTIDE SEQUENCE</scope>
    <source>
        <strain evidence="7">3924</strain>
    </source>
</reference>
<evidence type="ECO:0000256" key="6">
    <source>
        <dbReference type="SAM" id="Phobius"/>
    </source>
</evidence>
<dbReference type="NCBIfam" id="TIGR01352">
    <property type="entry name" value="tonB_Cterm"/>
    <property type="match status" value="1"/>
</dbReference>
<dbReference type="AlphaFoldDB" id="A0A940DJV9"/>
<evidence type="ECO:0000313" key="8">
    <source>
        <dbReference type="Proteomes" id="UP000712007"/>
    </source>
</evidence>
<dbReference type="InterPro" id="IPR006260">
    <property type="entry name" value="TonB/TolA_C"/>
</dbReference>
<dbReference type="Proteomes" id="UP000712007">
    <property type="component" value="Unassembled WGS sequence"/>
</dbReference>
<evidence type="ECO:0000313" key="7">
    <source>
        <dbReference type="EMBL" id="MBO8439032.1"/>
    </source>
</evidence>
<accession>A0A940DJV9</accession>
<evidence type="ECO:0000256" key="3">
    <source>
        <dbReference type="ARBA" id="ARBA00022989"/>
    </source>
</evidence>
<evidence type="ECO:0000256" key="5">
    <source>
        <dbReference type="SAM" id="MobiDB-lite"/>
    </source>
</evidence>
<proteinExistence type="predicted"/>
<evidence type="ECO:0000256" key="1">
    <source>
        <dbReference type="ARBA" id="ARBA00004167"/>
    </source>
</evidence>
<comment type="subcellular location">
    <subcellularLocation>
        <location evidence="1">Membrane</location>
        <topology evidence="1">Single-pass membrane protein</topology>
    </subcellularLocation>
</comment>
<feature type="region of interest" description="Disordered" evidence="5">
    <location>
        <begin position="60"/>
        <end position="126"/>
    </location>
</feature>
<name>A0A940DJV9_9BACT</name>
<organism evidence="7 8">
    <name type="scientific">Candidatus Aphodosoma intestinipullorum</name>
    <dbReference type="NCBI Taxonomy" id="2840674"/>
    <lineage>
        <taxon>Bacteria</taxon>
        <taxon>Pseudomonadati</taxon>
        <taxon>Bacteroidota</taxon>
        <taxon>Bacteroidia</taxon>
        <taxon>Bacteroidales</taxon>
        <taxon>Candidatus Aphodosoma</taxon>
    </lineage>
</organism>
<dbReference type="EMBL" id="JADIMV010000001">
    <property type="protein sequence ID" value="MBO8439032.1"/>
    <property type="molecule type" value="Genomic_DNA"/>
</dbReference>
<feature type="compositionally biased region" description="Basic and acidic residues" evidence="5">
    <location>
        <begin position="93"/>
        <end position="126"/>
    </location>
</feature>
<feature type="transmembrane region" description="Helical" evidence="6">
    <location>
        <begin position="12"/>
        <end position="32"/>
    </location>
</feature>
<keyword evidence="2 6" id="KW-0812">Transmembrane</keyword>
<dbReference type="Gene3D" id="3.30.1150.10">
    <property type="match status" value="1"/>
</dbReference>
<keyword evidence="3 6" id="KW-1133">Transmembrane helix</keyword>
<feature type="region of interest" description="Disordered" evidence="5">
    <location>
        <begin position="154"/>
        <end position="183"/>
    </location>
</feature>
<comment type="caution">
    <text evidence="7">The sequence shown here is derived from an EMBL/GenBank/DDBJ whole genome shotgun (WGS) entry which is preliminary data.</text>
</comment>
<gene>
    <name evidence="7" type="ORF">IAC51_00085</name>
</gene>